<reference evidence="3 4" key="1">
    <citation type="submission" date="2018-03" db="EMBL/GenBank/DDBJ databases">
        <authorList>
            <person name="Keele B.F."/>
        </authorList>
    </citation>
    <scope>NUCLEOTIDE SEQUENCE [LARGE SCALE GENOMIC DNA]</scope>
    <source>
        <strain evidence="3 4">CeCT 8812</strain>
    </source>
</reference>
<dbReference type="GO" id="GO:0016020">
    <property type="term" value="C:membrane"/>
    <property type="evidence" value="ECO:0007669"/>
    <property type="project" value="InterPro"/>
</dbReference>
<dbReference type="AlphaFoldDB" id="A0A2R8ADV5"/>
<feature type="domain" description="Methyl-accepting transducer" evidence="2">
    <location>
        <begin position="155"/>
        <end position="218"/>
    </location>
</feature>
<dbReference type="RefSeq" id="WP_211310381.1">
    <property type="nucleotide sequence ID" value="NZ_OMKW01000003.1"/>
</dbReference>
<keyword evidence="4" id="KW-1185">Reference proteome</keyword>
<protein>
    <submittedName>
        <fullName evidence="3">Methyl-accepting chemotaxis protein 1</fullName>
    </submittedName>
</protein>
<evidence type="ECO:0000259" key="2">
    <source>
        <dbReference type="PROSITE" id="PS50111"/>
    </source>
</evidence>
<evidence type="ECO:0000313" key="3">
    <source>
        <dbReference type="EMBL" id="SPF30258.1"/>
    </source>
</evidence>
<dbReference type="EMBL" id="OMKW01000003">
    <property type="protein sequence ID" value="SPF30258.1"/>
    <property type="molecule type" value="Genomic_DNA"/>
</dbReference>
<dbReference type="Pfam" id="PF00015">
    <property type="entry name" value="MCPsignal"/>
    <property type="match status" value="1"/>
</dbReference>
<proteinExistence type="predicted"/>
<sequence length="218" mass="23403">MTVATALRVLAMEIYAAVSKAQYAASMLALAIQQLRAGSVTLNRDTIGAARTDLRDAHTMLVEHVPRRVAELDPDAPKNLRDMRGASVRLLERLLDQMPDSISDDQLAQHLHDRGVDTALLVGEISETFGQYLAEMQLRVVTTSQQRARINESTIGDLLNQLSNMGTSIELIAINAAIEAARTGPAGAGFAVIAQEVQSLSGQMGSVVSAAQEELRGL</sequence>
<accession>A0A2R8ADV5</accession>
<dbReference type="GO" id="GO:0007165">
    <property type="term" value="P:signal transduction"/>
    <property type="evidence" value="ECO:0007669"/>
    <property type="project" value="UniProtKB-KW"/>
</dbReference>
<name>A0A2R8ADV5_9RHOB</name>
<dbReference type="SUPFAM" id="SSF58104">
    <property type="entry name" value="Methyl-accepting chemotaxis protein (MCP) signaling domain"/>
    <property type="match status" value="1"/>
</dbReference>
<dbReference type="InterPro" id="IPR004089">
    <property type="entry name" value="MCPsignal_dom"/>
</dbReference>
<keyword evidence="1" id="KW-0807">Transducer</keyword>
<dbReference type="Proteomes" id="UP000244932">
    <property type="component" value="Unassembled WGS sequence"/>
</dbReference>
<dbReference type="Gene3D" id="1.10.287.950">
    <property type="entry name" value="Methyl-accepting chemotaxis protein"/>
    <property type="match status" value="1"/>
</dbReference>
<evidence type="ECO:0000256" key="1">
    <source>
        <dbReference type="PROSITE-ProRule" id="PRU00284"/>
    </source>
</evidence>
<gene>
    <name evidence="3" type="primary">mcp1</name>
    <name evidence="3" type="ORF">POI8812_02594</name>
</gene>
<organism evidence="3 4">
    <name type="scientific">Pontivivens insulae</name>
    <dbReference type="NCBI Taxonomy" id="1639689"/>
    <lineage>
        <taxon>Bacteria</taxon>
        <taxon>Pseudomonadati</taxon>
        <taxon>Pseudomonadota</taxon>
        <taxon>Alphaproteobacteria</taxon>
        <taxon>Rhodobacterales</taxon>
        <taxon>Paracoccaceae</taxon>
        <taxon>Pontivivens</taxon>
    </lineage>
</organism>
<evidence type="ECO:0000313" key="4">
    <source>
        <dbReference type="Proteomes" id="UP000244932"/>
    </source>
</evidence>
<dbReference type="PROSITE" id="PS50111">
    <property type="entry name" value="CHEMOTAXIS_TRANSDUC_2"/>
    <property type="match status" value="1"/>
</dbReference>